<dbReference type="PROSITE" id="PS51329">
    <property type="entry name" value="C_CAP_COFACTOR_C"/>
    <property type="match status" value="1"/>
</dbReference>
<keyword evidence="3" id="KW-0175">Coiled coil</keyword>
<dbReference type="Proteomes" id="UP000243200">
    <property type="component" value="Chromosome 8"/>
</dbReference>
<evidence type="ECO:0000313" key="5">
    <source>
        <dbReference type="EMBL" id="SBT76725.1"/>
    </source>
</evidence>
<evidence type="ECO:0000259" key="4">
    <source>
        <dbReference type="PROSITE" id="PS51329"/>
    </source>
</evidence>
<feature type="domain" description="C-CAP/cofactor C-like" evidence="4">
    <location>
        <begin position="125"/>
        <end position="290"/>
    </location>
</feature>
<evidence type="ECO:0000256" key="2">
    <source>
        <dbReference type="ARBA" id="ARBA00023186"/>
    </source>
</evidence>
<accession>A0A1C3KRM7</accession>
<dbReference type="SMART" id="SM00673">
    <property type="entry name" value="CARP"/>
    <property type="match status" value="2"/>
</dbReference>
<evidence type="ECO:0000256" key="3">
    <source>
        <dbReference type="SAM" id="Coils"/>
    </source>
</evidence>
<dbReference type="GO" id="GO:0005737">
    <property type="term" value="C:cytoplasm"/>
    <property type="evidence" value="ECO:0007669"/>
    <property type="project" value="TreeGrafter"/>
</dbReference>
<reference evidence="5 6" key="1">
    <citation type="submission" date="2016-06" db="EMBL/GenBank/DDBJ databases">
        <authorList>
            <consortium name="Pathogen Informatics"/>
        </authorList>
    </citation>
    <scope>NUCLEOTIDE SEQUENCE [LARGE SCALE GENOMIC DNA]</scope>
    <source>
        <strain evidence="5">PowCR01</strain>
    </source>
</reference>
<dbReference type="Pfam" id="PF07986">
    <property type="entry name" value="TBCC"/>
    <property type="match status" value="1"/>
</dbReference>
<name>A0A1C3KRM7_PLAOA</name>
<feature type="coiled-coil region" evidence="3">
    <location>
        <begin position="13"/>
        <end position="56"/>
    </location>
</feature>
<evidence type="ECO:0000313" key="6">
    <source>
        <dbReference type="Proteomes" id="UP000243200"/>
    </source>
</evidence>
<dbReference type="InterPro" id="IPR027684">
    <property type="entry name" value="TBCC"/>
</dbReference>
<dbReference type="InterPro" id="IPR017901">
    <property type="entry name" value="C-CAP_CF_C-like"/>
</dbReference>
<evidence type="ECO:0000256" key="1">
    <source>
        <dbReference type="ARBA" id="ARBA00008848"/>
    </source>
</evidence>
<dbReference type="GO" id="GO:0007023">
    <property type="term" value="P:post-chaperonin tubulin folding pathway"/>
    <property type="evidence" value="ECO:0007669"/>
    <property type="project" value="InterPro"/>
</dbReference>
<dbReference type="EMBL" id="LT594512">
    <property type="protein sequence ID" value="SBT76725.1"/>
    <property type="molecule type" value="Genomic_DNA"/>
</dbReference>
<dbReference type="OrthoDB" id="194775at2759"/>
<dbReference type="VEuPathDB" id="PlasmoDB:PocGH01_08024100"/>
<dbReference type="GO" id="GO:0007021">
    <property type="term" value="P:tubulin complex assembly"/>
    <property type="evidence" value="ECO:0007669"/>
    <property type="project" value="TreeGrafter"/>
</dbReference>
<organism evidence="5 6">
    <name type="scientific">Plasmodium ovale</name>
    <name type="common">malaria parasite P. ovale</name>
    <dbReference type="NCBI Taxonomy" id="36330"/>
    <lineage>
        <taxon>Eukaryota</taxon>
        <taxon>Sar</taxon>
        <taxon>Alveolata</taxon>
        <taxon>Apicomplexa</taxon>
        <taxon>Aconoidasida</taxon>
        <taxon>Haemosporida</taxon>
        <taxon>Plasmodiidae</taxon>
        <taxon>Plasmodium</taxon>
        <taxon>Plasmodium (Plasmodium)</taxon>
    </lineage>
</organism>
<dbReference type="PANTHER" id="PTHR15139">
    <property type="entry name" value="TUBULIN FOLDING COFACTOR C"/>
    <property type="match status" value="1"/>
</dbReference>
<gene>
    <name evidence="5" type="primary">PowCR01_080022000</name>
    <name evidence="5" type="ORF">POWCR01_080022000</name>
</gene>
<dbReference type="VEuPathDB" id="PlasmoDB:POWCR01_080022000"/>
<dbReference type="PANTHER" id="PTHR15139:SF0">
    <property type="entry name" value="TUBULIN-SPECIFIC CHAPERONE C"/>
    <property type="match status" value="1"/>
</dbReference>
<dbReference type="AlphaFoldDB" id="A0A1C3KRM7"/>
<proteinExistence type="inferred from homology"/>
<dbReference type="InterPro" id="IPR012945">
    <property type="entry name" value="Tubulin-bd_cofactor_C_dom"/>
</dbReference>
<dbReference type="InterPro" id="IPR016098">
    <property type="entry name" value="CAP/MinC_C"/>
</dbReference>
<protein>
    <submittedName>
        <fullName evidence="5">Tubulin binding cofactor c, putative</fullName>
    </submittedName>
</protein>
<comment type="similarity">
    <text evidence="1">Belongs to the TBCC family.</text>
</comment>
<keyword evidence="2" id="KW-0143">Chaperone</keyword>
<sequence>MDDLTKNECANYDEIVHKNLKDIENKIKQLKNAQCNDSALKEINELTDQTIKLKEKLSNVYFQFLKHSSVIINEKVKTVVMLYCSSKLKELLKEIESLKYVFIQNQNKIECVQLDSNCDDNFLLPENEYEDEENESVELDDMQIGISQHKLSFQNLQNERIIKGLGETDCSNLLLDNLVNCEVIVLDVLSSVLIRKISNCTIWVAAVESSVLVYGCADCNILTNSKQIRIHNARNTNFYINSISSPIIESSEKLFFFQYNLNFDGLSELLKKINIDENSSKWVDIFDFSWQNTQEKSPNFSISKETQVYDIKVEKRSTNEHNLEEATKNTYIIQNFPHFLKKME</sequence>
<dbReference type="InterPro" id="IPR006599">
    <property type="entry name" value="CARP_motif"/>
</dbReference>
<dbReference type="Gene3D" id="2.160.20.70">
    <property type="match status" value="1"/>
</dbReference>